<gene>
    <name evidence="1" type="ORF">FloV-SA2_00293</name>
</gene>
<accession>A0AB39JBT9</accession>
<proteinExistence type="predicted"/>
<organism evidence="1">
    <name type="scientific">Florenciella sp. virus SA2</name>
    <dbReference type="NCBI Taxonomy" id="3240092"/>
    <lineage>
        <taxon>Viruses</taxon>
    </lineage>
</organism>
<reference evidence="1" key="1">
    <citation type="submission" date="2024-03" db="EMBL/GenBank/DDBJ databases">
        <title>Eukaryotic viruses encode the ribosomal protein eL40.</title>
        <authorList>
            <person name="Thomy J."/>
            <person name="Schvarcz C.R."/>
            <person name="McBeain K.A."/>
            <person name="Edwards K.F."/>
            <person name="Steward G.F."/>
        </authorList>
    </citation>
    <scope>NUCLEOTIDE SEQUENCE</scope>
    <source>
        <strain evidence="1">FloV-SA2</strain>
    </source>
</reference>
<evidence type="ECO:0000313" key="1">
    <source>
        <dbReference type="EMBL" id="XDO02112.1"/>
    </source>
</evidence>
<sequence>MFNKLIFIFIICVLLFLTADEMMSRLKPKTTEPFVSSNCPTTMIKKGGKIMIYDPKMAKIPGVNPIYLNSLKDYEDFLKWQKASGLKCPILHLEKEFNAQGFEKYEVKKSFSGNCENTGTGPMNHQMPVLQKEPSMGLLLDANKNNDIKFNQNLFPAYDPYNQNIGKSTTLDS</sequence>
<dbReference type="EMBL" id="PP542043">
    <property type="protein sequence ID" value="XDO02112.1"/>
    <property type="molecule type" value="Genomic_DNA"/>
</dbReference>
<name>A0AB39JBT9_9VIRU</name>
<protein>
    <submittedName>
        <fullName evidence="1">Uncharacterized protein</fullName>
    </submittedName>
</protein>